<dbReference type="InterPro" id="IPR036291">
    <property type="entry name" value="NAD(P)-bd_dom_sf"/>
</dbReference>
<evidence type="ECO:0000256" key="2">
    <source>
        <dbReference type="ARBA" id="ARBA00023027"/>
    </source>
</evidence>
<keyword evidence="2" id="KW-0520">NAD</keyword>
<dbReference type="GO" id="GO:0009225">
    <property type="term" value="P:nucleotide-sugar metabolic process"/>
    <property type="evidence" value="ECO:0007669"/>
    <property type="project" value="InterPro"/>
</dbReference>
<protein>
    <submittedName>
        <fullName evidence="5">dTDP-glucose 4,6-dehydratase</fullName>
        <ecNumber evidence="5">4.2.1.46</ecNumber>
    </submittedName>
</protein>
<dbReference type="GO" id="GO:0008460">
    <property type="term" value="F:dTDP-glucose 4,6-dehydratase activity"/>
    <property type="evidence" value="ECO:0007669"/>
    <property type="project" value="UniProtKB-EC"/>
</dbReference>
<evidence type="ECO:0000313" key="5">
    <source>
        <dbReference type="EMBL" id="NWJ29649.1"/>
    </source>
</evidence>
<name>A0A7K4MKE1_9ARCH</name>
<reference evidence="5 6" key="1">
    <citation type="journal article" date="2019" name="Environ. Microbiol.">
        <title>Genomics insights into ecotype formation of ammonia-oxidizing archaea in the deep ocean.</title>
        <authorList>
            <person name="Wang Y."/>
            <person name="Huang J.M."/>
            <person name="Cui G.J."/>
            <person name="Nunoura T."/>
            <person name="Takaki Y."/>
            <person name="Li W.L."/>
            <person name="Li J."/>
            <person name="Gao Z.M."/>
            <person name="Takai K."/>
            <person name="Zhang A.Q."/>
            <person name="Stepanauskas R."/>
        </authorList>
    </citation>
    <scope>NUCLEOTIDE SEQUENCE [LARGE SCALE GENOMIC DNA]</scope>
    <source>
        <strain evidence="5 6">C4</strain>
    </source>
</reference>
<evidence type="ECO:0000256" key="1">
    <source>
        <dbReference type="ARBA" id="ARBA00001911"/>
    </source>
</evidence>
<comment type="cofactor">
    <cofactor evidence="1">
        <name>NAD(+)</name>
        <dbReference type="ChEBI" id="CHEBI:57540"/>
    </cofactor>
</comment>
<dbReference type="NCBIfam" id="TIGR01181">
    <property type="entry name" value="dTDP_gluc_dehyt"/>
    <property type="match status" value="1"/>
</dbReference>
<dbReference type="AlphaFoldDB" id="A0A7K4MKE1"/>
<dbReference type="PANTHER" id="PTHR43000">
    <property type="entry name" value="DTDP-D-GLUCOSE 4,6-DEHYDRATASE-RELATED"/>
    <property type="match status" value="1"/>
</dbReference>
<dbReference type="EC" id="4.2.1.46" evidence="5"/>
<dbReference type="InterPro" id="IPR005888">
    <property type="entry name" value="dTDP_Gluc_deHydtase"/>
</dbReference>
<feature type="domain" description="NAD(P)-binding" evidence="4">
    <location>
        <begin position="4"/>
        <end position="301"/>
    </location>
</feature>
<dbReference type="SUPFAM" id="SSF51735">
    <property type="entry name" value="NAD(P)-binding Rossmann-fold domains"/>
    <property type="match status" value="1"/>
</dbReference>
<dbReference type="EMBL" id="JACATK010000005">
    <property type="protein sequence ID" value="NWJ29649.1"/>
    <property type="molecule type" value="Genomic_DNA"/>
</dbReference>
<dbReference type="Gene3D" id="3.90.25.10">
    <property type="entry name" value="UDP-galactose 4-epimerase, domain 1"/>
    <property type="match status" value="1"/>
</dbReference>
<evidence type="ECO:0000256" key="3">
    <source>
        <dbReference type="ARBA" id="ARBA00023239"/>
    </source>
</evidence>
<dbReference type="Gene3D" id="3.40.50.720">
    <property type="entry name" value="NAD(P)-binding Rossmann-like Domain"/>
    <property type="match status" value="1"/>
</dbReference>
<keyword evidence="3 5" id="KW-0456">Lyase</keyword>
<gene>
    <name evidence="5" type="primary">rfbB</name>
    <name evidence="5" type="ORF">HX850_01845</name>
</gene>
<proteinExistence type="predicted"/>
<dbReference type="CDD" id="cd05246">
    <property type="entry name" value="dTDP_GD_SDR_e"/>
    <property type="match status" value="1"/>
</dbReference>
<sequence length="323" mass="37453">MKFLVTGGLGFIGSNFILNLLDKSNEFFIRNVDDEHFGSNHENLKNIKNQKNYEFVRGNITNENLMDKLVYDSDIIINFAAESHVDRSIENARPFIDSNIIGVFTILEAVKKYHKQFIQISTDEVFGSLKEGSADEDAKLNPSSPYSSSKASSELLIKSYITTYDLDAKITRCTNNYGPRQFPEKLIPKTIILAQNNKKIPVYGNGKNIRDWIYVNDHCDAILNVISNGKRGESYNIAASNEIDNLTVIKKILSIMDKSYDLIEFVKDRPGHDFRYSLDSSKIKDELKWKIKFPFEKRLEQTVEWYQKNELWWRDLKIKKFDF</sequence>
<evidence type="ECO:0000313" key="6">
    <source>
        <dbReference type="Proteomes" id="UP000568446"/>
    </source>
</evidence>
<organism evidence="5 6">
    <name type="scientific">Marine Group I thaumarchaeote</name>
    <dbReference type="NCBI Taxonomy" id="2511932"/>
    <lineage>
        <taxon>Archaea</taxon>
        <taxon>Nitrososphaerota</taxon>
        <taxon>Marine Group I</taxon>
    </lineage>
</organism>
<dbReference type="Proteomes" id="UP000568446">
    <property type="component" value="Unassembled WGS sequence"/>
</dbReference>
<evidence type="ECO:0000259" key="4">
    <source>
        <dbReference type="Pfam" id="PF16363"/>
    </source>
</evidence>
<accession>A0A7K4MKE1</accession>
<dbReference type="InterPro" id="IPR016040">
    <property type="entry name" value="NAD(P)-bd_dom"/>
</dbReference>
<comment type="caution">
    <text evidence="5">The sequence shown here is derived from an EMBL/GenBank/DDBJ whole genome shotgun (WGS) entry which is preliminary data.</text>
</comment>
<dbReference type="Pfam" id="PF16363">
    <property type="entry name" value="GDP_Man_Dehyd"/>
    <property type="match status" value="1"/>
</dbReference>